<feature type="region of interest" description="Disordered" evidence="7">
    <location>
        <begin position="156"/>
        <end position="344"/>
    </location>
</feature>
<feature type="region of interest" description="Disordered" evidence="7">
    <location>
        <begin position="840"/>
        <end position="892"/>
    </location>
</feature>
<comment type="similarity">
    <text evidence="2">Belongs to the peptidase S54 family.</text>
</comment>
<dbReference type="Gene3D" id="1.20.1540.10">
    <property type="entry name" value="Rhomboid-like"/>
    <property type="match status" value="1"/>
</dbReference>
<feature type="compositionally biased region" description="Low complexity" evidence="7">
    <location>
        <begin position="437"/>
        <end position="457"/>
    </location>
</feature>
<feature type="region of interest" description="Disordered" evidence="7">
    <location>
        <begin position="559"/>
        <end position="676"/>
    </location>
</feature>
<dbReference type="GO" id="GO:0005789">
    <property type="term" value="C:endoplasmic reticulum membrane"/>
    <property type="evidence" value="ECO:0007669"/>
    <property type="project" value="UniProtKB-SubCell"/>
</dbReference>
<dbReference type="Proteomes" id="UP000504635">
    <property type="component" value="Unplaced"/>
</dbReference>
<evidence type="ECO:0000256" key="7">
    <source>
        <dbReference type="SAM" id="MobiDB-lite"/>
    </source>
</evidence>
<dbReference type="KEGG" id="soy:115874888"/>
<feature type="compositionally biased region" description="Polar residues" evidence="7">
    <location>
        <begin position="302"/>
        <end position="312"/>
    </location>
</feature>
<dbReference type="PANTHER" id="PTHR45965">
    <property type="entry name" value="INACTIVE RHOMBOID PROTEIN"/>
    <property type="match status" value="1"/>
</dbReference>
<feature type="transmembrane region" description="Helical" evidence="8">
    <location>
        <begin position="1370"/>
        <end position="1389"/>
    </location>
</feature>
<dbReference type="PANTHER" id="PTHR45965:SF3">
    <property type="entry name" value="INACTIVE RHOMBOID PROTEIN 1"/>
    <property type="match status" value="1"/>
</dbReference>
<keyword evidence="10" id="KW-1185">Reference proteome</keyword>
<dbReference type="OrthoDB" id="2146116at2759"/>
<feature type="compositionally biased region" description="Polar residues" evidence="7">
    <location>
        <begin position="87"/>
        <end position="104"/>
    </location>
</feature>
<evidence type="ECO:0000313" key="11">
    <source>
        <dbReference type="RefSeq" id="XP_030746047.1"/>
    </source>
</evidence>
<feature type="compositionally biased region" description="Polar residues" evidence="7">
    <location>
        <begin position="326"/>
        <end position="337"/>
    </location>
</feature>
<comment type="subcellular location">
    <subcellularLocation>
        <location evidence="1">Endoplasmic reticulum membrane</location>
        <topology evidence="1">Multi-pass membrane protein</topology>
    </subcellularLocation>
</comment>
<feature type="region of interest" description="Disordered" evidence="7">
    <location>
        <begin position="731"/>
        <end position="786"/>
    </location>
</feature>
<name>A0A6J2X4G2_SITOR</name>
<evidence type="ECO:0000256" key="1">
    <source>
        <dbReference type="ARBA" id="ARBA00004477"/>
    </source>
</evidence>
<dbReference type="SUPFAM" id="SSF144091">
    <property type="entry name" value="Rhomboid-like"/>
    <property type="match status" value="1"/>
</dbReference>
<reference evidence="11" key="1">
    <citation type="submission" date="2025-08" db="UniProtKB">
        <authorList>
            <consortium name="RefSeq"/>
        </authorList>
    </citation>
    <scope>IDENTIFICATION</scope>
    <source>
        <tissue evidence="11">Gonads</tissue>
    </source>
</reference>
<evidence type="ECO:0000313" key="10">
    <source>
        <dbReference type="Proteomes" id="UP000504635"/>
    </source>
</evidence>
<accession>A0A6J2X4G2</accession>
<keyword evidence="6 8" id="KW-0472">Membrane</keyword>
<protein>
    <submittedName>
        <fullName evidence="11">Inactive rhomboid protein 1</fullName>
    </submittedName>
</protein>
<evidence type="ECO:0000256" key="8">
    <source>
        <dbReference type="SAM" id="Phobius"/>
    </source>
</evidence>
<dbReference type="InterPro" id="IPR022764">
    <property type="entry name" value="Peptidase_S54_rhomboid_dom"/>
</dbReference>
<feature type="compositionally biased region" description="Polar residues" evidence="7">
    <location>
        <begin position="703"/>
        <end position="720"/>
    </location>
</feature>
<feature type="region of interest" description="Disordered" evidence="7">
    <location>
        <begin position="24"/>
        <end position="107"/>
    </location>
</feature>
<feature type="region of interest" description="Disordered" evidence="7">
    <location>
        <begin position="703"/>
        <end position="722"/>
    </location>
</feature>
<evidence type="ECO:0000256" key="6">
    <source>
        <dbReference type="ARBA" id="ARBA00023136"/>
    </source>
</evidence>
<sequence length="1538" mass="170926">MHGNFLGCSDDGSRATGCAGGSGGCSSALGPPARTTGAVAVRSSGTITGQSERFPLGKDCQATPISQPQKAYQHQERYQYNERSPCLSASSTNASRYSRSGNNDRYSHGSLERYHVAAVYSRTPTPSSERYHTFDKKYHLQQNEAMEATAQETCAIERYTPTERHRRNSKSDIYKIRERSSSSDRKERLQRDLHQTRPQYESTGQYERPATPSILACPPAPAPFGPAAPSEPPSPAPACDRFVAPPPAEGEPESSDCYAHGAFPSPVAPAAQERFAPPPPLPAPSPTEERPSSKQRYHQEKYNYSSSHQSPSDRYYQYKQDRYQMPTGTSPTPSSGYHQPVNDDEQRFNEGQRYIPPNAHMPVERYVPQPQPQETFYGSYQLAYERYAKQYNGSDPYMRRDLTYHYRLPIQFSQNQFQKIRYLGTPSRAKCCQFEMSRSSPGSSSSNSSVTSGHTSSLQEDIQCQNYQGNHAHYQQEKGTQCSATPSVPVGPGRTSALIPCRHGGCEGGVEYVGASGGRRVCATPPPRPQERCEGCIQAAAQAAAAAVAAVQLSTQSQTLERSTGRGQQQQAWRNSASNVQQSSSQPIPQHHSISSDQSQSSSQLTPRHVQTSRSLTPTNQRSLTPTTVLSSSGTEQSGISLSGSSEDRRDNSTPRQRLNQTIVSTNQTLTPQVNVPTNRNVQIAHASTSNIPNIQALPLSASGSQTSQIPTQNLPSSSGKCGISVQRAISMPTSSGEHSRIGQDNRAGLQRSEASDRPAGKRVNYSQSERTPRSRPPLNRSLSKKEMIKNYIKKETANFFGVGENEDEEQQRWLDRRKRMASRTMGPLKEEYATLSYRTQSQVPQHIRHRRTASEAAPRTSGMSGQLMSGGRPDVLPGEQEDITDGYDRVGGTELRRKDSVARMTWNGLNYVVTTLTRHKQHPRSQQGNWSRSFPPETEQQSPVNQLPSPEEEAEAFFEKPVEVISNEDTVDRPSKPADVPRYSAAAGINWPRDHDVVLRHAQHRTTVGSSHIPTSILDNVLDNSNRKQYGTGWIGRVFGNSYRKSVVGDARIQAQIDDMDDNRPFFTYWVTAVQILVLLISILCYGLGPFGFNLQARSGQVLVTSLSLQQVDYMEPANFWIGPRAADLIHLGAKFAPCMRLDDKIMLEIEKIRKKEKETACCIRNDDSGCVQSSQADCSLRGLRPTKTISTWKKWTSGDTGPGGRISGSVCGLDPKYCDAPPSVHPYEWPDDITKWPICRKTNTQISQSVAKRDKGGTKDRSAEHMVCEVIGHPCCLGIHGQCHITTREYCDFVRGTFHEEASLCSQVSCLNDVCGMVDFYFPDTPDQFYRLWTSLFLHAGILQLIITVVVQYFLMRDLEKLTGSLRIGIIYIGSGVAGNLASAIFVPYRADVGPAGSQFGLLACLIVEVLNSWKMLKHPNQALCKLLSITTLLFFIGLLPWVDNYAHLFGFMFGFLLSYALLPFVSFGPYDKQKKIFLIWVCLLTALILFIVLILLFYIIPVYDCKICSYFNCLPLTRDFCASQNINFKREDIKV</sequence>
<dbReference type="InParanoid" id="A0A6J2X4G2"/>
<feature type="transmembrane region" description="Helical" evidence="8">
    <location>
        <begin position="1480"/>
        <end position="1503"/>
    </location>
</feature>
<evidence type="ECO:0000256" key="3">
    <source>
        <dbReference type="ARBA" id="ARBA00022692"/>
    </source>
</evidence>
<feature type="compositionally biased region" description="Polar residues" evidence="7">
    <location>
        <begin position="559"/>
        <end position="580"/>
    </location>
</feature>
<gene>
    <name evidence="11" type="primary">LOC115874888</name>
</gene>
<feature type="compositionally biased region" description="Polar residues" evidence="7">
    <location>
        <begin position="196"/>
        <end position="205"/>
    </location>
</feature>
<organism evidence="10 11">
    <name type="scientific">Sitophilus oryzae</name>
    <name type="common">Rice weevil</name>
    <name type="synonym">Curculio oryzae</name>
    <dbReference type="NCBI Taxonomy" id="7048"/>
    <lineage>
        <taxon>Eukaryota</taxon>
        <taxon>Metazoa</taxon>
        <taxon>Ecdysozoa</taxon>
        <taxon>Arthropoda</taxon>
        <taxon>Hexapoda</taxon>
        <taxon>Insecta</taxon>
        <taxon>Pterygota</taxon>
        <taxon>Neoptera</taxon>
        <taxon>Endopterygota</taxon>
        <taxon>Coleoptera</taxon>
        <taxon>Polyphaga</taxon>
        <taxon>Cucujiformia</taxon>
        <taxon>Curculionidae</taxon>
        <taxon>Dryophthorinae</taxon>
        <taxon>Sitophilus</taxon>
    </lineage>
</organism>
<dbReference type="FunCoup" id="A0A6J2X4G2">
    <property type="interactions" value="19"/>
</dbReference>
<feature type="region of interest" description="Disordered" evidence="7">
    <location>
        <begin position="918"/>
        <end position="954"/>
    </location>
</feature>
<keyword evidence="3 8" id="KW-0812">Transmembrane</keyword>
<keyword evidence="5 8" id="KW-1133">Transmembrane helix</keyword>
<proteinExistence type="inferred from homology"/>
<feature type="compositionally biased region" description="Basic and acidic residues" evidence="7">
    <location>
        <begin position="287"/>
        <end position="301"/>
    </location>
</feature>
<feature type="compositionally biased region" description="Polar residues" evidence="7">
    <location>
        <begin position="654"/>
        <end position="676"/>
    </location>
</feature>
<evidence type="ECO:0000256" key="4">
    <source>
        <dbReference type="ARBA" id="ARBA00022824"/>
    </source>
</evidence>
<dbReference type="Pfam" id="PF01694">
    <property type="entry name" value="Rhomboid"/>
    <property type="match status" value="1"/>
</dbReference>
<feature type="compositionally biased region" description="Polar residues" evidence="7">
    <location>
        <begin position="63"/>
        <end position="72"/>
    </location>
</feature>
<feature type="compositionally biased region" description="Pro residues" evidence="7">
    <location>
        <begin position="276"/>
        <end position="285"/>
    </location>
</feature>
<feature type="compositionally biased region" description="Polar residues" evidence="7">
    <location>
        <begin position="605"/>
        <end position="645"/>
    </location>
</feature>
<dbReference type="GO" id="GO:0042058">
    <property type="term" value="P:regulation of epidermal growth factor receptor signaling pathway"/>
    <property type="evidence" value="ECO:0007669"/>
    <property type="project" value="TreeGrafter"/>
</dbReference>
<dbReference type="InterPro" id="IPR035952">
    <property type="entry name" value="Rhomboid-like_sf"/>
</dbReference>
<evidence type="ECO:0000259" key="9">
    <source>
        <dbReference type="Pfam" id="PF01694"/>
    </source>
</evidence>
<dbReference type="CTD" id="2768944"/>
<feature type="transmembrane region" description="Helical" evidence="8">
    <location>
        <begin position="1425"/>
        <end position="1445"/>
    </location>
</feature>
<feature type="domain" description="Peptidase S54 rhomboid" evidence="9">
    <location>
        <begin position="1329"/>
        <end position="1466"/>
    </location>
</feature>
<feature type="compositionally biased region" description="Low complexity" evidence="7">
    <location>
        <begin position="581"/>
        <end position="604"/>
    </location>
</feature>
<feature type="transmembrane region" description="Helical" evidence="8">
    <location>
        <begin position="1451"/>
        <end position="1468"/>
    </location>
</feature>
<dbReference type="GO" id="GO:0004252">
    <property type="term" value="F:serine-type endopeptidase activity"/>
    <property type="evidence" value="ECO:0007669"/>
    <property type="project" value="InterPro"/>
</dbReference>
<feature type="compositionally biased region" description="Pro residues" evidence="7">
    <location>
        <begin position="218"/>
        <end position="236"/>
    </location>
</feature>
<feature type="transmembrane region" description="Helical" evidence="8">
    <location>
        <begin position="1334"/>
        <end position="1358"/>
    </location>
</feature>
<feature type="compositionally biased region" description="Basic and acidic residues" evidence="7">
    <location>
        <begin position="169"/>
        <end position="195"/>
    </location>
</feature>
<dbReference type="GeneID" id="115874888"/>
<dbReference type="InterPro" id="IPR051512">
    <property type="entry name" value="Inactive_Rhomboid"/>
</dbReference>
<evidence type="ECO:0000256" key="5">
    <source>
        <dbReference type="ARBA" id="ARBA00022989"/>
    </source>
</evidence>
<dbReference type="FunFam" id="1.20.1540.10:FF:000025">
    <property type="entry name" value="Putative rhomboid family"/>
    <property type="match status" value="1"/>
</dbReference>
<feature type="compositionally biased region" description="Polar residues" evidence="7">
    <location>
        <begin position="925"/>
        <end position="949"/>
    </location>
</feature>
<evidence type="ECO:0000256" key="2">
    <source>
        <dbReference type="ARBA" id="ARBA00009045"/>
    </source>
</evidence>
<dbReference type="GO" id="GO:0050708">
    <property type="term" value="P:regulation of protein secretion"/>
    <property type="evidence" value="ECO:0007669"/>
    <property type="project" value="TreeGrafter"/>
</dbReference>
<feature type="transmembrane region" description="Helical" evidence="8">
    <location>
        <begin position="1067"/>
        <end position="1090"/>
    </location>
</feature>
<feature type="region of interest" description="Disordered" evidence="7">
    <location>
        <begin position="435"/>
        <end position="457"/>
    </location>
</feature>
<keyword evidence="4" id="KW-0256">Endoplasmic reticulum</keyword>
<dbReference type="RefSeq" id="XP_030746047.1">
    <property type="nucleotide sequence ID" value="XM_030890187.1"/>
</dbReference>